<comment type="catalytic activity">
    <reaction evidence="1 6">
        <text>Hydrolysis of terminal non-reducing beta-D-fructofuranoside residues in beta-D-fructofuranosides.</text>
        <dbReference type="EC" id="3.2.1.26"/>
    </reaction>
</comment>
<dbReference type="InterPro" id="IPR012341">
    <property type="entry name" value="6hp_glycosidase-like_sf"/>
</dbReference>
<comment type="function">
    <text evidence="6">Invertase that cleaves sucrose into glucose and fructose.</text>
</comment>
<dbReference type="GO" id="GO:0033926">
    <property type="term" value="F:endo-alpha-N-acetylgalactosaminidase activity"/>
    <property type="evidence" value="ECO:0007669"/>
    <property type="project" value="UniProtKB-UniRule"/>
</dbReference>
<sequence>MVISEALMQVFSGTMPHVVCSDRHISNSNISLFSKPRRRCIQKSGSVLLQQKGIVRISGPRSRFYRVPEHKLSKSQIYCCQSAESVNRRTTAEENETWYVDNAKKLNAIGNIVNGPTVLGFQGAEQLQGEKEGTISSRSVRPSRKVTVDPIEEEAWKLLQESVVTYCGSPVGTIAARDPTCSDALNYDQVFIRDFIPSGVAFLLKGEYDIVRNFILHTLQLQSWEKTMDCHSPGQGLMPASFKVRTVPLDGDESATEDILDPDFGEAAIGRVAPVDSGLWWIILLRAYGKCSGDRSLQERIDVQTGIKMILRLCLADGFDMFPTLLVTDGSCMIDRRMGIHGHPLEIQALFYSALLCAREMLAPEDGSADLKRALNNRLVALSFHIREYYWVDLKKLNEIYRYKTEEYSYDAVNKFNIYPDQISPWLVEWMPDKGGYLIGNLQPAHMDFRFFSLGNLWSVASGLTSKDQAHAILDLIEAKWADLVADMPLKICYPALEGQEWQIITGSDPKNTPWSYHNAGSWPTLLWQLTVACIKMNRPEIAARAVQVAEKRLPLDRWPEYYDTKRARFVGKQARLYQTWSIAGYLVSKLLLANPNAAQMLITDEDSELLNAFSCMIGSNPRRKRGPKSAKKTYIV</sequence>
<dbReference type="InterPro" id="IPR024746">
    <property type="entry name" value="Glyco_hydro_100"/>
</dbReference>
<dbReference type="PANTHER" id="PTHR31916">
    <property type="match status" value="1"/>
</dbReference>
<evidence type="ECO:0000313" key="7">
    <source>
        <dbReference type="EMBL" id="MBA4676516.1"/>
    </source>
</evidence>
<dbReference type="GO" id="GO:0004575">
    <property type="term" value="F:sucrose alpha-glucosidase activity"/>
    <property type="evidence" value="ECO:0007669"/>
    <property type="project" value="TreeGrafter"/>
</dbReference>
<keyword evidence="5 6" id="KW-0326">Glycosidase</keyword>
<keyword evidence="4 6" id="KW-0119">Carbohydrate metabolism</keyword>
<organism evidence="7">
    <name type="scientific">Opuntia streptacantha</name>
    <name type="common">Prickly pear cactus</name>
    <name type="synonym">Opuntia cardona</name>
    <dbReference type="NCBI Taxonomy" id="393608"/>
    <lineage>
        <taxon>Eukaryota</taxon>
        <taxon>Viridiplantae</taxon>
        <taxon>Streptophyta</taxon>
        <taxon>Embryophyta</taxon>
        <taxon>Tracheophyta</taxon>
        <taxon>Spermatophyta</taxon>
        <taxon>Magnoliopsida</taxon>
        <taxon>eudicotyledons</taxon>
        <taxon>Gunneridae</taxon>
        <taxon>Pentapetalae</taxon>
        <taxon>Caryophyllales</taxon>
        <taxon>Cactineae</taxon>
        <taxon>Cactaceae</taxon>
        <taxon>Opuntioideae</taxon>
        <taxon>Opuntia</taxon>
    </lineage>
</organism>
<dbReference type="GO" id="GO:0009507">
    <property type="term" value="C:chloroplast"/>
    <property type="evidence" value="ECO:0007669"/>
    <property type="project" value="TreeGrafter"/>
</dbReference>
<dbReference type="EMBL" id="GISG01271669">
    <property type="protein sequence ID" value="MBA4676519.1"/>
    <property type="molecule type" value="Transcribed_RNA"/>
</dbReference>
<evidence type="ECO:0000256" key="5">
    <source>
        <dbReference type="ARBA" id="ARBA00023295"/>
    </source>
</evidence>
<dbReference type="Gene3D" id="1.50.10.10">
    <property type="match status" value="1"/>
</dbReference>
<dbReference type="Pfam" id="PF12899">
    <property type="entry name" value="Glyco_hydro_100"/>
    <property type="match status" value="1"/>
</dbReference>
<dbReference type="PANTHER" id="PTHR31916:SF28">
    <property type="entry name" value="NEUTRAL_ALKALINE INVERTASE 3, CHLOROPLASTIC"/>
    <property type="match status" value="1"/>
</dbReference>
<evidence type="ECO:0000256" key="3">
    <source>
        <dbReference type="ARBA" id="ARBA00022801"/>
    </source>
</evidence>
<comment type="similarity">
    <text evidence="2 6">Belongs to the glycosyl hydrolase 100 family.</text>
</comment>
<dbReference type="GO" id="GO:0005987">
    <property type="term" value="P:sucrose catabolic process"/>
    <property type="evidence" value="ECO:0007669"/>
    <property type="project" value="TreeGrafter"/>
</dbReference>
<name>A0A7C9AVK1_OPUST</name>
<dbReference type="EMBL" id="GISG01271666">
    <property type="protein sequence ID" value="MBA4676516.1"/>
    <property type="molecule type" value="Transcribed_RNA"/>
</dbReference>
<proteinExistence type="inferred from homology"/>
<keyword evidence="3 6" id="KW-0378">Hydrolase</keyword>
<dbReference type="SUPFAM" id="SSF48208">
    <property type="entry name" value="Six-hairpin glycosidases"/>
    <property type="match status" value="1"/>
</dbReference>
<dbReference type="InterPro" id="IPR008928">
    <property type="entry name" value="6-hairpin_glycosidase_sf"/>
</dbReference>
<dbReference type="FunFam" id="1.50.10.10:FF:000001">
    <property type="entry name" value="probable alkaline/neutral invertase B"/>
    <property type="match status" value="1"/>
</dbReference>
<accession>A0A7C9AVK1</accession>
<reference evidence="7" key="1">
    <citation type="journal article" date="2013" name="J. Plant Res.">
        <title>Effect of fungi and light on seed germination of three Opuntia species from semiarid lands of central Mexico.</title>
        <authorList>
            <person name="Delgado-Sanchez P."/>
            <person name="Jimenez-Bremont J.F."/>
            <person name="Guerrero-Gonzalez Mde L."/>
            <person name="Flores J."/>
        </authorList>
    </citation>
    <scope>NUCLEOTIDE SEQUENCE</scope>
    <source>
        <tissue evidence="7">Cladode</tissue>
    </source>
</reference>
<evidence type="ECO:0000256" key="1">
    <source>
        <dbReference type="ARBA" id="ARBA00000094"/>
    </source>
</evidence>
<evidence type="ECO:0000256" key="6">
    <source>
        <dbReference type="RuleBase" id="RU367047"/>
    </source>
</evidence>
<dbReference type="EC" id="3.2.1.26" evidence="6"/>
<reference evidence="7" key="2">
    <citation type="submission" date="2020-07" db="EMBL/GenBank/DDBJ databases">
        <authorList>
            <person name="Vera ALvarez R."/>
            <person name="Arias-Moreno D.M."/>
            <person name="Jimenez-Jacinto V."/>
            <person name="Jimenez-Bremont J.F."/>
            <person name="Swaminathan K."/>
            <person name="Moose S.P."/>
            <person name="Guerrero-Gonzalez M.L."/>
            <person name="Marino-Ramirez L."/>
            <person name="Landsman D."/>
            <person name="Rodriguez-Kessler M."/>
            <person name="Delgado-Sanchez P."/>
        </authorList>
    </citation>
    <scope>NUCLEOTIDE SEQUENCE</scope>
    <source>
        <tissue evidence="7">Cladode</tissue>
    </source>
</reference>
<protein>
    <recommendedName>
        <fullName evidence="6">Alkaline/neutral invertase</fullName>
        <ecNumber evidence="6">3.2.1.26</ecNumber>
    </recommendedName>
</protein>
<evidence type="ECO:0000256" key="2">
    <source>
        <dbReference type="ARBA" id="ARBA00007671"/>
    </source>
</evidence>
<dbReference type="AlphaFoldDB" id="A0A7C9AVK1"/>
<evidence type="ECO:0000256" key="4">
    <source>
        <dbReference type="ARBA" id="ARBA00023277"/>
    </source>
</evidence>